<sequence>MSVKQIANLIADDLDRVEEAIATHLESDVSFISEVGNYVLSSGGKRIRPVLLILCARLGNYVSERVYDLCTVIEFIHTATLLHDDVIDNAHLRRGNPTVNSRWGNEISILIGDYLYAKAMELSLLDKDHLVMETVARVTKEMAKGQVIETLKERDLSISEADYYRIIALKTAALFEGSCTIGSLAAGLSPQQRAHVSAFGYHLGLAFQMADDTLDFVAPEATLGKPVNNDLKEGKITLPVIMALPRATAAEVASIDAYLQNPEATDTDFQVVIDILNKYDTLQSTMAKAQAQVEAAKAELADFPPSTALETLLTLADYVTTRNV</sequence>
<dbReference type="SUPFAM" id="SSF48576">
    <property type="entry name" value="Terpenoid synthases"/>
    <property type="match status" value="1"/>
</dbReference>
<dbReference type="PATRIC" id="fig|1429438.4.peg.3173"/>
<keyword evidence="8" id="KW-1185">Reference proteome</keyword>
<reference evidence="7 8" key="1">
    <citation type="journal article" date="2014" name="Nature">
        <title>An environmental bacterial taxon with a large and distinct metabolic repertoire.</title>
        <authorList>
            <person name="Wilson M.C."/>
            <person name="Mori T."/>
            <person name="Ruckert C."/>
            <person name="Uria A.R."/>
            <person name="Helf M.J."/>
            <person name="Takada K."/>
            <person name="Gernert C."/>
            <person name="Steffens U.A."/>
            <person name="Heycke N."/>
            <person name="Schmitt S."/>
            <person name="Rinke C."/>
            <person name="Helfrich E.J."/>
            <person name="Brachmann A.O."/>
            <person name="Gurgui C."/>
            <person name="Wakimoto T."/>
            <person name="Kracht M."/>
            <person name="Crusemann M."/>
            <person name="Hentschel U."/>
            <person name="Abe I."/>
            <person name="Matsunaga S."/>
            <person name="Kalinowski J."/>
            <person name="Takeyama H."/>
            <person name="Piel J."/>
        </authorList>
    </citation>
    <scope>NUCLEOTIDE SEQUENCE [LARGE SCALE GENOMIC DNA]</scope>
    <source>
        <strain evidence="8">TSY1</strain>
    </source>
</reference>
<dbReference type="SFLD" id="SFLDG01017">
    <property type="entry name" value="Polyprenyl_Transferase_Like"/>
    <property type="match status" value="1"/>
</dbReference>
<dbReference type="GO" id="GO:0046872">
    <property type="term" value="F:metal ion binding"/>
    <property type="evidence" value="ECO:0007669"/>
    <property type="project" value="UniProtKB-KW"/>
</dbReference>
<dbReference type="SFLD" id="SFLDS00005">
    <property type="entry name" value="Isoprenoid_Synthase_Type_I"/>
    <property type="match status" value="1"/>
</dbReference>
<dbReference type="Gene3D" id="1.10.600.10">
    <property type="entry name" value="Farnesyl Diphosphate Synthase"/>
    <property type="match status" value="1"/>
</dbReference>
<evidence type="ECO:0000256" key="5">
    <source>
        <dbReference type="ARBA" id="ARBA00022842"/>
    </source>
</evidence>
<evidence type="ECO:0000256" key="1">
    <source>
        <dbReference type="ARBA" id="ARBA00001946"/>
    </source>
</evidence>
<evidence type="ECO:0000256" key="6">
    <source>
        <dbReference type="RuleBase" id="RU004466"/>
    </source>
</evidence>
<dbReference type="InterPro" id="IPR008949">
    <property type="entry name" value="Isoprenoid_synthase_dom_sf"/>
</dbReference>
<dbReference type="PROSITE" id="PS00723">
    <property type="entry name" value="POLYPRENYL_SYNTHASE_1"/>
    <property type="match status" value="1"/>
</dbReference>
<evidence type="ECO:0000313" key="8">
    <source>
        <dbReference type="Proteomes" id="UP000019141"/>
    </source>
</evidence>
<dbReference type="GO" id="GO:0008299">
    <property type="term" value="P:isoprenoid biosynthetic process"/>
    <property type="evidence" value="ECO:0007669"/>
    <property type="project" value="InterPro"/>
</dbReference>
<dbReference type="PANTHER" id="PTHR12001:SF69">
    <property type="entry name" value="ALL TRANS-POLYPRENYL-DIPHOSPHATE SYNTHASE PDSS1"/>
    <property type="match status" value="1"/>
</dbReference>
<evidence type="ECO:0000256" key="2">
    <source>
        <dbReference type="ARBA" id="ARBA00006706"/>
    </source>
</evidence>
<comment type="cofactor">
    <cofactor evidence="1">
        <name>Mg(2+)</name>
        <dbReference type="ChEBI" id="CHEBI:18420"/>
    </cofactor>
</comment>
<gene>
    <name evidence="7" type="ORF">ETSY1_16050</name>
</gene>
<dbReference type="Proteomes" id="UP000019141">
    <property type="component" value="Unassembled WGS sequence"/>
</dbReference>
<dbReference type="InterPro" id="IPR000092">
    <property type="entry name" value="Polyprenyl_synt"/>
</dbReference>
<dbReference type="InterPro" id="IPR033749">
    <property type="entry name" value="Polyprenyl_synt_CS"/>
</dbReference>
<dbReference type="EMBL" id="AZHW01000476">
    <property type="protein sequence ID" value="ETW99183.1"/>
    <property type="molecule type" value="Genomic_DNA"/>
</dbReference>
<evidence type="ECO:0000313" key="7">
    <source>
        <dbReference type="EMBL" id="ETW99183.1"/>
    </source>
</evidence>
<keyword evidence="3 6" id="KW-0808">Transferase</keyword>
<proteinExistence type="inferred from homology"/>
<dbReference type="HOGENOM" id="CLU_014015_2_0_7"/>
<dbReference type="AlphaFoldDB" id="W4LM52"/>
<accession>W4LM52</accession>
<organism evidence="7 8">
    <name type="scientific">Entotheonella factor</name>
    <dbReference type="NCBI Taxonomy" id="1429438"/>
    <lineage>
        <taxon>Bacteria</taxon>
        <taxon>Pseudomonadati</taxon>
        <taxon>Nitrospinota/Tectimicrobiota group</taxon>
        <taxon>Candidatus Tectimicrobiota</taxon>
        <taxon>Candidatus Entotheonellia</taxon>
        <taxon>Candidatus Entotheonellales</taxon>
        <taxon>Candidatus Entotheonellaceae</taxon>
        <taxon>Candidatus Entotheonella</taxon>
    </lineage>
</organism>
<dbReference type="PANTHER" id="PTHR12001">
    <property type="entry name" value="GERANYLGERANYL PYROPHOSPHATE SYNTHASE"/>
    <property type="match status" value="1"/>
</dbReference>
<keyword evidence="4" id="KW-0479">Metal-binding</keyword>
<comment type="caution">
    <text evidence="7">The sequence shown here is derived from an EMBL/GenBank/DDBJ whole genome shotgun (WGS) entry which is preliminary data.</text>
</comment>
<evidence type="ECO:0008006" key="9">
    <source>
        <dbReference type="Google" id="ProtNLM"/>
    </source>
</evidence>
<protein>
    <recommendedName>
        <fullName evidence="9">Octaprenyl diphosphate synthase</fullName>
    </recommendedName>
</protein>
<name>W4LM52_ENTF1</name>
<evidence type="ECO:0000256" key="3">
    <source>
        <dbReference type="ARBA" id="ARBA00022679"/>
    </source>
</evidence>
<dbReference type="GO" id="GO:0004659">
    <property type="term" value="F:prenyltransferase activity"/>
    <property type="evidence" value="ECO:0007669"/>
    <property type="project" value="InterPro"/>
</dbReference>
<comment type="similarity">
    <text evidence="2 6">Belongs to the FPP/GGPP synthase family.</text>
</comment>
<keyword evidence="5" id="KW-0460">Magnesium</keyword>
<evidence type="ECO:0000256" key="4">
    <source>
        <dbReference type="ARBA" id="ARBA00022723"/>
    </source>
</evidence>
<dbReference type="CDD" id="cd00685">
    <property type="entry name" value="Trans_IPPS_HT"/>
    <property type="match status" value="1"/>
</dbReference>
<dbReference type="Pfam" id="PF00348">
    <property type="entry name" value="polyprenyl_synt"/>
    <property type="match status" value="1"/>
</dbReference>